<comment type="subcellular location">
    <subcellularLocation>
        <location evidence="1">Cell membrane</location>
        <topology evidence="1">Multi-pass membrane protein</topology>
    </subcellularLocation>
</comment>
<feature type="domain" description="Cardiolipin synthase N-terminal" evidence="8">
    <location>
        <begin position="21"/>
        <end position="60"/>
    </location>
</feature>
<evidence type="ECO:0000256" key="5">
    <source>
        <dbReference type="ARBA" id="ARBA00023136"/>
    </source>
</evidence>
<dbReference type="AlphaFoldDB" id="A0A0K2RZD0"/>
<dbReference type="EMBL" id="AP014938">
    <property type="protein sequence ID" value="BAS19957.1"/>
    <property type="molecule type" value="Genomic_DNA"/>
</dbReference>
<feature type="region of interest" description="Disordered" evidence="6">
    <location>
        <begin position="74"/>
        <end position="116"/>
    </location>
</feature>
<evidence type="ECO:0000256" key="2">
    <source>
        <dbReference type="ARBA" id="ARBA00022475"/>
    </source>
</evidence>
<dbReference type="InterPro" id="IPR027379">
    <property type="entry name" value="CLS_N"/>
</dbReference>
<evidence type="ECO:0000313" key="10">
    <source>
        <dbReference type="Proteomes" id="UP000066203"/>
    </source>
</evidence>
<keyword evidence="5 7" id="KW-0472">Membrane</keyword>
<dbReference type="Proteomes" id="UP000066203">
    <property type="component" value="Chromosome"/>
</dbReference>
<keyword evidence="2" id="KW-1003">Cell membrane</keyword>
<feature type="transmembrane region" description="Helical" evidence="7">
    <location>
        <begin position="41"/>
        <end position="60"/>
    </location>
</feature>
<evidence type="ECO:0000256" key="7">
    <source>
        <dbReference type="SAM" id="Phobius"/>
    </source>
</evidence>
<organism evidence="9">
    <name type="scientific">Rothia mucilaginosa</name>
    <dbReference type="NCBI Taxonomy" id="43675"/>
    <lineage>
        <taxon>Bacteria</taxon>
        <taxon>Bacillati</taxon>
        <taxon>Actinomycetota</taxon>
        <taxon>Actinomycetes</taxon>
        <taxon>Micrococcales</taxon>
        <taxon>Micrococcaceae</taxon>
        <taxon>Rothia</taxon>
    </lineage>
</organism>
<evidence type="ECO:0000256" key="3">
    <source>
        <dbReference type="ARBA" id="ARBA00022692"/>
    </source>
</evidence>
<evidence type="ECO:0000259" key="8">
    <source>
        <dbReference type="Pfam" id="PF13396"/>
    </source>
</evidence>
<evidence type="ECO:0000313" key="9">
    <source>
        <dbReference type="EMBL" id="BAS19957.1"/>
    </source>
</evidence>
<dbReference type="Pfam" id="PF13396">
    <property type="entry name" value="PLDc_N"/>
    <property type="match status" value="1"/>
</dbReference>
<evidence type="ECO:0000256" key="4">
    <source>
        <dbReference type="ARBA" id="ARBA00022989"/>
    </source>
</evidence>
<evidence type="ECO:0000256" key="6">
    <source>
        <dbReference type="SAM" id="MobiDB-lite"/>
    </source>
</evidence>
<accession>A0A0K2RZD0</accession>
<dbReference type="RefSeq" id="WP_060824085.1">
    <property type="nucleotide sequence ID" value="NZ_AP014938.1"/>
</dbReference>
<gene>
    <name evidence="9" type="ORF">RM6536_0710</name>
</gene>
<protein>
    <recommendedName>
        <fullName evidence="8">Cardiolipin synthase N-terminal domain-containing protein</fullName>
    </recommendedName>
</protein>
<evidence type="ECO:0000256" key="1">
    <source>
        <dbReference type="ARBA" id="ARBA00004651"/>
    </source>
</evidence>
<sequence length="116" mass="12626">MDWNAVLELVVTVVFLAGIALALLCLVTIHRNPYFSEVQKLKWLLLVLCLPYVGPVTWLLRARLERIDRERAEHERAVRERGSAATSDAVASGATASGGVSDSASEARSDTSTTSK</sequence>
<reference evidence="10" key="1">
    <citation type="submission" date="2015-08" db="EMBL/GenBank/DDBJ databases">
        <title>Complete genome sequence of Rothia mucilaginosa strain NUM-Rm6536.</title>
        <authorList>
            <person name="Nambu T."/>
        </authorList>
    </citation>
    <scope>NUCLEOTIDE SEQUENCE [LARGE SCALE GENOMIC DNA]</scope>
    <source>
        <strain evidence="10">NUM-Rm6536</strain>
    </source>
</reference>
<keyword evidence="4 7" id="KW-1133">Transmembrane helix</keyword>
<keyword evidence="3 7" id="KW-0812">Transmembrane</keyword>
<feature type="compositionally biased region" description="Low complexity" evidence="6">
    <location>
        <begin position="83"/>
        <end position="104"/>
    </location>
</feature>
<proteinExistence type="predicted"/>
<feature type="transmembrane region" description="Helical" evidence="7">
    <location>
        <begin position="6"/>
        <end position="29"/>
    </location>
</feature>
<dbReference type="GO" id="GO:0005886">
    <property type="term" value="C:plasma membrane"/>
    <property type="evidence" value="ECO:0007669"/>
    <property type="project" value="UniProtKB-SubCell"/>
</dbReference>
<name>A0A0K2RZD0_9MICC</name>
<dbReference type="PATRIC" id="fig|43675.28.peg.728"/>